<organism evidence="1 2">
    <name type="scientific">Pseudonocardia zijingensis</name>
    <dbReference type="NCBI Taxonomy" id="153376"/>
    <lineage>
        <taxon>Bacteria</taxon>
        <taxon>Bacillati</taxon>
        <taxon>Actinomycetota</taxon>
        <taxon>Actinomycetes</taxon>
        <taxon>Pseudonocardiales</taxon>
        <taxon>Pseudonocardiaceae</taxon>
        <taxon>Pseudonocardia</taxon>
    </lineage>
</organism>
<dbReference type="EMBL" id="BAAAHP010000177">
    <property type="protein sequence ID" value="GAA0896740.1"/>
    <property type="molecule type" value="Genomic_DNA"/>
</dbReference>
<proteinExistence type="predicted"/>
<comment type="caution">
    <text evidence="1">The sequence shown here is derived from an EMBL/GenBank/DDBJ whole genome shotgun (WGS) entry which is preliminary data.</text>
</comment>
<protein>
    <submittedName>
        <fullName evidence="1">Uncharacterized protein</fullName>
    </submittedName>
</protein>
<evidence type="ECO:0000313" key="1">
    <source>
        <dbReference type="EMBL" id="GAA0896740.1"/>
    </source>
</evidence>
<evidence type="ECO:0000313" key="2">
    <source>
        <dbReference type="Proteomes" id="UP001499967"/>
    </source>
</evidence>
<dbReference type="Proteomes" id="UP001499967">
    <property type="component" value="Unassembled WGS sequence"/>
</dbReference>
<gene>
    <name evidence="1" type="ORF">GCM10009559_55920</name>
</gene>
<sequence length="50" mass="5616">MDEEVDRVKYFSRITFTTADCLRAASLRRPRLALLSVEMSRGMGAVAPRA</sequence>
<reference evidence="1 2" key="1">
    <citation type="journal article" date="2019" name="Int. J. Syst. Evol. Microbiol.">
        <title>The Global Catalogue of Microorganisms (GCM) 10K type strain sequencing project: providing services to taxonomists for standard genome sequencing and annotation.</title>
        <authorList>
            <consortium name="The Broad Institute Genomics Platform"/>
            <consortium name="The Broad Institute Genome Sequencing Center for Infectious Disease"/>
            <person name="Wu L."/>
            <person name="Ma J."/>
        </authorList>
    </citation>
    <scope>NUCLEOTIDE SEQUENCE [LARGE SCALE GENOMIC DNA]</scope>
    <source>
        <strain evidence="1 2">JCM 11117</strain>
    </source>
</reference>
<name>A0ABN1N9C2_9PSEU</name>
<keyword evidence="2" id="KW-1185">Reference proteome</keyword>
<dbReference type="RefSeq" id="WP_343944597.1">
    <property type="nucleotide sequence ID" value="NZ_BAAAHP010000177.1"/>
</dbReference>
<accession>A0ABN1N9C2</accession>